<evidence type="ECO:0000313" key="2">
    <source>
        <dbReference type="EMBL" id="MBJ2173443.1"/>
    </source>
</evidence>
<dbReference type="EMBL" id="JAEHFJ010000002">
    <property type="protein sequence ID" value="MBJ2173443.1"/>
    <property type="molecule type" value="Genomic_DNA"/>
</dbReference>
<evidence type="ECO:0000256" key="1">
    <source>
        <dbReference type="SAM" id="SignalP"/>
    </source>
</evidence>
<evidence type="ECO:0000313" key="3">
    <source>
        <dbReference type="Proteomes" id="UP000623301"/>
    </source>
</evidence>
<dbReference type="RefSeq" id="WP_198840241.1">
    <property type="nucleotide sequence ID" value="NZ_JAEHFJ010000002.1"/>
</dbReference>
<accession>A0ABS0WN88</accession>
<organism evidence="2 3">
    <name type="scientific">Aureibaculum flavum</name>
    <dbReference type="NCBI Taxonomy" id="2795986"/>
    <lineage>
        <taxon>Bacteria</taxon>
        <taxon>Pseudomonadati</taxon>
        <taxon>Bacteroidota</taxon>
        <taxon>Flavobacteriia</taxon>
        <taxon>Flavobacteriales</taxon>
        <taxon>Flavobacteriaceae</taxon>
        <taxon>Aureibaculum</taxon>
    </lineage>
</organism>
<keyword evidence="1" id="KW-0732">Signal</keyword>
<protein>
    <submittedName>
        <fullName evidence="2">Uncharacterized protein</fullName>
    </submittedName>
</protein>
<name>A0ABS0WN88_9FLAO</name>
<comment type="caution">
    <text evidence="2">The sequence shown here is derived from an EMBL/GenBank/DDBJ whole genome shotgun (WGS) entry which is preliminary data.</text>
</comment>
<sequence length="101" mass="11815">MKRVSKCYSIFLFIMVLNTSCHNYYNDTIKWMDSLDSGTSIQTVKENQPDYVIVDWANGIESENDEVRYAVLEIKGNNDILNMSHYLIFIENKFNGRFSSK</sequence>
<reference evidence="2 3" key="1">
    <citation type="submission" date="2020-12" db="EMBL/GenBank/DDBJ databases">
        <title>Aureibaculum luteum sp. nov. and Aureibaculum flavum sp. nov., novel members of the family Flavobacteriaceae isolated from Antarctic intertidal sediments.</title>
        <authorList>
            <person name="He X."/>
            <person name="Zhang X."/>
        </authorList>
    </citation>
    <scope>NUCLEOTIDE SEQUENCE [LARGE SCALE GENOMIC DNA]</scope>
    <source>
        <strain evidence="2 3">A20</strain>
    </source>
</reference>
<keyword evidence="3" id="KW-1185">Reference proteome</keyword>
<feature type="signal peptide" evidence="1">
    <location>
        <begin position="1"/>
        <end position="23"/>
    </location>
</feature>
<proteinExistence type="predicted"/>
<feature type="chain" id="PRO_5045204539" evidence="1">
    <location>
        <begin position="24"/>
        <end position="101"/>
    </location>
</feature>
<dbReference type="Proteomes" id="UP000623301">
    <property type="component" value="Unassembled WGS sequence"/>
</dbReference>
<gene>
    <name evidence="2" type="ORF">JBL43_04300</name>
</gene>